<proteinExistence type="inferred from homology"/>
<keyword evidence="5" id="KW-1185">Reference proteome</keyword>
<keyword evidence="2" id="KW-0479">Metal-binding</keyword>
<feature type="domain" description="Fe2OG dioxygenase" evidence="3">
    <location>
        <begin position="177"/>
        <end position="282"/>
    </location>
</feature>
<dbReference type="InterPro" id="IPR050231">
    <property type="entry name" value="Iron_ascorbate_oxido_reductase"/>
</dbReference>
<accession>A0ABR0JF09</accession>
<comment type="similarity">
    <text evidence="1 2">Belongs to the iron/ascorbate-dependent oxidoreductase family.</text>
</comment>
<dbReference type="PRINTS" id="PR00682">
    <property type="entry name" value="IPNSYNTHASE"/>
</dbReference>
<dbReference type="Proteomes" id="UP001345691">
    <property type="component" value="Unassembled WGS sequence"/>
</dbReference>
<organism evidence="4 5">
    <name type="scientific">Exophiala sideris</name>
    <dbReference type="NCBI Taxonomy" id="1016849"/>
    <lineage>
        <taxon>Eukaryota</taxon>
        <taxon>Fungi</taxon>
        <taxon>Dikarya</taxon>
        <taxon>Ascomycota</taxon>
        <taxon>Pezizomycotina</taxon>
        <taxon>Eurotiomycetes</taxon>
        <taxon>Chaetothyriomycetidae</taxon>
        <taxon>Chaetothyriales</taxon>
        <taxon>Herpotrichiellaceae</taxon>
        <taxon>Exophiala</taxon>
    </lineage>
</organism>
<comment type="caution">
    <text evidence="4">The sequence shown here is derived from an EMBL/GenBank/DDBJ whole genome shotgun (WGS) entry which is preliminary data.</text>
</comment>
<name>A0ABR0JF09_9EURO</name>
<evidence type="ECO:0000256" key="1">
    <source>
        <dbReference type="ARBA" id="ARBA00008056"/>
    </source>
</evidence>
<dbReference type="PROSITE" id="PS51471">
    <property type="entry name" value="FE2OG_OXY"/>
    <property type="match status" value="1"/>
</dbReference>
<dbReference type="InterPro" id="IPR027443">
    <property type="entry name" value="IPNS-like_sf"/>
</dbReference>
<dbReference type="SUPFAM" id="SSF51197">
    <property type="entry name" value="Clavaminate synthase-like"/>
    <property type="match status" value="1"/>
</dbReference>
<dbReference type="InterPro" id="IPR044861">
    <property type="entry name" value="IPNS-like_FE2OG_OXY"/>
</dbReference>
<evidence type="ECO:0000259" key="3">
    <source>
        <dbReference type="PROSITE" id="PS51471"/>
    </source>
</evidence>
<evidence type="ECO:0000256" key="2">
    <source>
        <dbReference type="RuleBase" id="RU003682"/>
    </source>
</evidence>
<keyword evidence="2" id="KW-0560">Oxidoreductase</keyword>
<gene>
    <name evidence="4" type="ORF">LTR69_004671</name>
</gene>
<evidence type="ECO:0000313" key="5">
    <source>
        <dbReference type="Proteomes" id="UP001345691"/>
    </source>
</evidence>
<dbReference type="EMBL" id="JAVRRF010000008">
    <property type="protein sequence ID" value="KAK5062313.1"/>
    <property type="molecule type" value="Genomic_DNA"/>
</dbReference>
<dbReference type="Pfam" id="PF14226">
    <property type="entry name" value="DIOX_N"/>
    <property type="match status" value="1"/>
</dbReference>
<reference evidence="4 5" key="1">
    <citation type="submission" date="2023-08" db="EMBL/GenBank/DDBJ databases">
        <title>Black Yeasts Isolated from many extreme environments.</title>
        <authorList>
            <person name="Coleine C."/>
            <person name="Stajich J.E."/>
            <person name="Selbmann L."/>
        </authorList>
    </citation>
    <scope>NUCLEOTIDE SEQUENCE [LARGE SCALE GENOMIC DNA]</scope>
    <source>
        <strain evidence="4 5">CCFEE 6328</strain>
    </source>
</reference>
<dbReference type="PANTHER" id="PTHR47990">
    <property type="entry name" value="2-OXOGLUTARATE (2OG) AND FE(II)-DEPENDENT OXYGENASE SUPERFAMILY PROTEIN-RELATED"/>
    <property type="match status" value="1"/>
</dbReference>
<dbReference type="Gene3D" id="2.60.120.330">
    <property type="entry name" value="B-lactam Antibiotic, Isopenicillin N Synthase, Chain"/>
    <property type="match status" value="1"/>
</dbReference>
<sequence length="328" mass="36461">MPASKMPTLPVIDFSPYVDPNSTEASKQVVAHEIDRACREVGFFYLSNHGVDTSLMQQMIENARTFFDTVSDDEKDAIKIKPAGDGVGDLSRGFQRVDGGAKGSHEAVDIFRPVDNSAGPPYEIGLGENQWPTVPKNFREVSERYVDGLLTLATQLMRVIAMGLGVDEQLFLSRIDKSFWNLRVLGYKATNPEETTPTVSGIGEHTDFGILTLLLTDPQKNSLQVWSKSCEWMAADPIPGCFVINLGDMLSKWTNGIYVSTKHRVLHNSSKARISVPFFFDPNMDAHISPVLPLDGSAREDEGLLYREKFLRAMQYTVVTDPNYSCTT</sequence>
<dbReference type="Pfam" id="PF03171">
    <property type="entry name" value="2OG-FeII_Oxy"/>
    <property type="match status" value="1"/>
</dbReference>
<dbReference type="InterPro" id="IPR026992">
    <property type="entry name" value="DIOX_N"/>
</dbReference>
<protein>
    <recommendedName>
        <fullName evidence="3">Fe2OG dioxygenase domain-containing protein</fullName>
    </recommendedName>
</protein>
<keyword evidence="2" id="KW-0408">Iron</keyword>
<evidence type="ECO:0000313" key="4">
    <source>
        <dbReference type="EMBL" id="KAK5062313.1"/>
    </source>
</evidence>
<dbReference type="InterPro" id="IPR005123">
    <property type="entry name" value="Oxoglu/Fe-dep_dioxygenase_dom"/>
</dbReference>